<dbReference type="InterPro" id="IPR001279">
    <property type="entry name" value="Metallo-B-lactamas"/>
</dbReference>
<dbReference type="Proteomes" id="UP000597613">
    <property type="component" value="Unassembled WGS sequence"/>
</dbReference>
<feature type="signal peptide" evidence="2">
    <location>
        <begin position="1"/>
        <end position="22"/>
    </location>
</feature>
<dbReference type="EMBL" id="JACONT010000007">
    <property type="protein sequence ID" value="MBC3941091.1"/>
    <property type="molecule type" value="Genomic_DNA"/>
</dbReference>
<dbReference type="InterPro" id="IPR050855">
    <property type="entry name" value="NDM-1-like"/>
</dbReference>
<dbReference type="Pfam" id="PF00753">
    <property type="entry name" value="Lactamase_B"/>
    <property type="match status" value="1"/>
</dbReference>
<reference evidence="4 5" key="1">
    <citation type="submission" date="2020-08" db="EMBL/GenBank/DDBJ databases">
        <title>Putative novel bacterial strains isolated from necrotic wheat leaf tissues caused by Xanthomonas translucens.</title>
        <authorList>
            <person name="Tambong J.T."/>
        </authorList>
    </citation>
    <scope>NUCLEOTIDE SEQUENCE [LARGE SCALE GENOMIC DNA]</scope>
    <source>
        <strain evidence="5">DOAB 1063</strain>
    </source>
</reference>
<keyword evidence="5" id="KW-1185">Reference proteome</keyword>
<dbReference type="CDD" id="cd16282">
    <property type="entry name" value="metallo-hydrolase-like_MBL-fold"/>
    <property type="match status" value="1"/>
</dbReference>
<organism evidence="4 5">
    <name type="scientific">Sphingomonas albertensis</name>
    <dbReference type="NCBI Taxonomy" id="2762591"/>
    <lineage>
        <taxon>Bacteria</taxon>
        <taxon>Pseudomonadati</taxon>
        <taxon>Pseudomonadota</taxon>
        <taxon>Alphaproteobacteria</taxon>
        <taxon>Sphingomonadales</taxon>
        <taxon>Sphingomonadaceae</taxon>
        <taxon>Sphingomonas</taxon>
    </lineage>
</organism>
<dbReference type="Gene3D" id="3.60.15.10">
    <property type="entry name" value="Ribonuclease Z/Hydroxyacylglutathione hydrolase-like"/>
    <property type="match status" value="1"/>
</dbReference>
<dbReference type="SUPFAM" id="SSF56281">
    <property type="entry name" value="Metallo-hydrolase/oxidoreductase"/>
    <property type="match status" value="1"/>
</dbReference>
<proteinExistence type="inferred from homology"/>
<evidence type="ECO:0000256" key="1">
    <source>
        <dbReference type="ARBA" id="ARBA00005250"/>
    </source>
</evidence>
<accession>A0ABR7AL04</accession>
<comment type="caution">
    <text evidence="4">The sequence shown here is derived from an EMBL/GenBank/DDBJ whole genome shotgun (WGS) entry which is preliminary data.</text>
</comment>
<dbReference type="SMART" id="SM00849">
    <property type="entry name" value="Lactamase_B"/>
    <property type="match status" value="1"/>
</dbReference>
<dbReference type="RefSeq" id="WP_187502863.1">
    <property type="nucleotide sequence ID" value="NZ_CP162536.1"/>
</dbReference>
<dbReference type="PANTHER" id="PTHR42951">
    <property type="entry name" value="METALLO-BETA-LACTAMASE DOMAIN-CONTAINING"/>
    <property type="match status" value="1"/>
</dbReference>
<evidence type="ECO:0000313" key="4">
    <source>
        <dbReference type="EMBL" id="MBC3941091.1"/>
    </source>
</evidence>
<dbReference type="InterPro" id="IPR036866">
    <property type="entry name" value="RibonucZ/Hydroxyglut_hydro"/>
</dbReference>
<dbReference type="PANTHER" id="PTHR42951:SF4">
    <property type="entry name" value="ACYL-COENZYME A THIOESTERASE MBLAC2"/>
    <property type="match status" value="1"/>
</dbReference>
<sequence>MFRLLALTLATVLVSLSSPADAQVRTAFPVERGLSIADFPRLVPLGGSVYAYEALRAPGFTTVSMIVVGSDGVLIADGQESPDATRALLAAVATVTEKPVRWMVVGSVHEDHTGGTEALPANTVLVVHPDGLSQIRSGGRKVETGPRAIGEVKSIDLGDRAVDILFLGRAHTASDLVVRVPDQNLVFMSEVFMNRVFPPMRSAFPKEWEASLQRALELKAHLYIPGHGFVDGPERSREEMQAFRAAITHIRSEARRLRNASPGTVADWGEYASWMLADSQEPIALKRLAALGE</sequence>
<evidence type="ECO:0000259" key="3">
    <source>
        <dbReference type="SMART" id="SM00849"/>
    </source>
</evidence>
<protein>
    <submittedName>
        <fullName evidence="4">MBL fold metallo-hydrolase</fullName>
    </submittedName>
</protein>
<feature type="chain" id="PRO_5045440301" evidence="2">
    <location>
        <begin position="23"/>
        <end position="293"/>
    </location>
</feature>
<comment type="similarity">
    <text evidence="1">Belongs to the metallo-beta-lactamase superfamily. Class-B beta-lactamase family.</text>
</comment>
<evidence type="ECO:0000313" key="5">
    <source>
        <dbReference type="Proteomes" id="UP000597613"/>
    </source>
</evidence>
<keyword evidence="2" id="KW-0732">Signal</keyword>
<gene>
    <name evidence="4" type="ORF">H8S47_05255</name>
</gene>
<evidence type="ECO:0000256" key="2">
    <source>
        <dbReference type="SAM" id="SignalP"/>
    </source>
</evidence>
<feature type="domain" description="Metallo-beta-lactamase" evidence="3">
    <location>
        <begin position="61"/>
        <end position="227"/>
    </location>
</feature>
<name>A0ABR7AL04_9SPHN</name>